<keyword evidence="3" id="KW-1185">Reference proteome</keyword>
<dbReference type="InterPro" id="IPR058649">
    <property type="entry name" value="CzcB_C"/>
</dbReference>
<dbReference type="EMBL" id="QLIX01000063">
    <property type="protein sequence ID" value="RAI54077.1"/>
    <property type="molecule type" value="Genomic_DNA"/>
</dbReference>
<evidence type="ECO:0000313" key="3">
    <source>
        <dbReference type="Proteomes" id="UP000249065"/>
    </source>
</evidence>
<evidence type="ECO:0000313" key="2">
    <source>
        <dbReference type="EMBL" id="RAI54077.1"/>
    </source>
</evidence>
<accession>A0A327LV91</accession>
<gene>
    <name evidence="2" type="ORF">DOO78_26560</name>
</gene>
<dbReference type="AlphaFoldDB" id="A0A327LV91"/>
<dbReference type="Pfam" id="PF25975">
    <property type="entry name" value="CzcB_C"/>
    <property type="match status" value="1"/>
</dbReference>
<proteinExistence type="predicted"/>
<dbReference type="Proteomes" id="UP000249065">
    <property type="component" value="Unassembled WGS sequence"/>
</dbReference>
<name>A0A327LV91_9PROT</name>
<evidence type="ECO:0000259" key="1">
    <source>
        <dbReference type="Pfam" id="PF25975"/>
    </source>
</evidence>
<sequence>MQAVDNQPVVFVRTGETRFARRDVTPGLRQGGATEITQGLQPGEVVATEGSFRLKALLLQSRVEGD</sequence>
<dbReference type="Gene3D" id="2.40.420.20">
    <property type="match status" value="1"/>
</dbReference>
<feature type="domain" description="CzcB-like C-terminal circularly permuted SH3-like" evidence="1">
    <location>
        <begin position="2"/>
        <end position="55"/>
    </location>
</feature>
<organism evidence="2 3">
    <name type="scientific">Roseicella frigidaeris</name>
    <dbReference type="NCBI Taxonomy" id="2230885"/>
    <lineage>
        <taxon>Bacteria</taxon>
        <taxon>Pseudomonadati</taxon>
        <taxon>Pseudomonadota</taxon>
        <taxon>Alphaproteobacteria</taxon>
        <taxon>Acetobacterales</taxon>
        <taxon>Roseomonadaceae</taxon>
        <taxon>Roseicella</taxon>
    </lineage>
</organism>
<protein>
    <recommendedName>
        <fullName evidence="1">CzcB-like C-terminal circularly permuted SH3-like domain-containing protein</fullName>
    </recommendedName>
</protein>
<reference evidence="3" key="1">
    <citation type="submission" date="2018-06" db="EMBL/GenBank/DDBJ databases">
        <authorList>
            <person name="Khan S.A."/>
        </authorList>
    </citation>
    <scope>NUCLEOTIDE SEQUENCE [LARGE SCALE GENOMIC DNA]</scope>
    <source>
        <strain evidence="3">DB-1506</strain>
    </source>
</reference>
<comment type="caution">
    <text evidence="2">The sequence shown here is derived from an EMBL/GenBank/DDBJ whole genome shotgun (WGS) entry which is preliminary data.</text>
</comment>